<dbReference type="Gene3D" id="2.30.30.40">
    <property type="entry name" value="SH3 Domains"/>
    <property type="match status" value="1"/>
</dbReference>
<dbReference type="InterPro" id="IPR003646">
    <property type="entry name" value="SH3-like_bac-type"/>
</dbReference>
<evidence type="ECO:0000259" key="1">
    <source>
        <dbReference type="PROSITE" id="PS51781"/>
    </source>
</evidence>
<sequence length="270" mass="30627">MLFFFQKIIFVENLIKMKRIFIAIMLVSVFLTSCKENGKSNEIKENIANESKVELQEKETKETNSAICLLEKLSIRETPDAKGKWVTSMSLGEKITLLGEETTDDKTKKLYYKVKLTDGKEGWTRASFLAVNGEVGTFLEDATVYKRPDLLTKTDKKYSVMDIIGTLENQGEWIKVKGKRTDGEYIEEGWIKSSNISNNTVDIATAKYAFLANQAPTITERIEALQEIIDNSDLSSSVFIEKIKSKIEDYKSKNTLVDLQEAKAENEDSK</sequence>
<name>A0ABP1F611_9FLAO</name>
<proteinExistence type="predicted"/>
<evidence type="ECO:0000313" key="2">
    <source>
        <dbReference type="EMBL" id="CAL2103742.1"/>
    </source>
</evidence>
<accession>A0ABP1F611</accession>
<gene>
    <name evidence="2" type="ORF">T190423A01A_40335</name>
</gene>
<dbReference type="EMBL" id="CAXJIO010000013">
    <property type="protein sequence ID" value="CAL2103742.1"/>
    <property type="molecule type" value="Genomic_DNA"/>
</dbReference>
<comment type="caution">
    <text evidence="2">The sequence shown here is derived from an EMBL/GenBank/DDBJ whole genome shotgun (WGS) entry which is preliminary data.</text>
</comment>
<evidence type="ECO:0000313" key="3">
    <source>
        <dbReference type="Proteomes" id="UP001497527"/>
    </source>
</evidence>
<dbReference type="Pfam" id="PF08239">
    <property type="entry name" value="SH3_3"/>
    <property type="match status" value="1"/>
</dbReference>
<dbReference type="PROSITE" id="PS51781">
    <property type="entry name" value="SH3B"/>
    <property type="match status" value="1"/>
</dbReference>
<keyword evidence="3" id="KW-1185">Reference proteome</keyword>
<organism evidence="2 3">
    <name type="scientific">Tenacibaculum polynesiense</name>
    <dbReference type="NCBI Taxonomy" id="3137857"/>
    <lineage>
        <taxon>Bacteria</taxon>
        <taxon>Pseudomonadati</taxon>
        <taxon>Bacteroidota</taxon>
        <taxon>Flavobacteriia</taxon>
        <taxon>Flavobacteriales</taxon>
        <taxon>Flavobacteriaceae</taxon>
        <taxon>Tenacibaculum</taxon>
    </lineage>
</organism>
<reference evidence="2 3" key="1">
    <citation type="submission" date="2024-05" db="EMBL/GenBank/DDBJ databases">
        <authorList>
            <person name="Duchaud E."/>
        </authorList>
    </citation>
    <scope>NUCLEOTIDE SEQUENCE [LARGE SCALE GENOMIC DNA]</scope>
    <source>
        <strain evidence="2">Ena-SAMPLE-TAB-13-05-2024-13:56:06:370-140308</strain>
    </source>
</reference>
<dbReference type="Proteomes" id="UP001497527">
    <property type="component" value="Unassembled WGS sequence"/>
</dbReference>
<dbReference type="PROSITE" id="PS51257">
    <property type="entry name" value="PROKAR_LIPOPROTEIN"/>
    <property type="match status" value="1"/>
</dbReference>
<feature type="domain" description="SH3b" evidence="1">
    <location>
        <begin position="59"/>
        <end position="133"/>
    </location>
</feature>
<protein>
    <submittedName>
        <fullName evidence="2">SH3b domain-containing protein</fullName>
    </submittedName>
</protein>